<evidence type="ECO:0000313" key="2">
    <source>
        <dbReference type="Proteomes" id="UP000038010"/>
    </source>
</evidence>
<accession>A0A0N1HNG7</accession>
<dbReference type="GeneID" id="28736651"/>
<dbReference type="Proteomes" id="UP000038010">
    <property type="component" value="Unassembled WGS sequence"/>
</dbReference>
<dbReference type="VEuPathDB" id="FungiDB:AB675_4619"/>
<dbReference type="EMBL" id="LFJN01000016">
    <property type="protein sequence ID" value="KPI39056.1"/>
    <property type="molecule type" value="Genomic_DNA"/>
</dbReference>
<dbReference type="OrthoDB" id="10595321at2759"/>
<evidence type="ECO:0000313" key="1">
    <source>
        <dbReference type="EMBL" id="KPI39056.1"/>
    </source>
</evidence>
<evidence type="ECO:0008006" key="3">
    <source>
        <dbReference type="Google" id="ProtNLM"/>
    </source>
</evidence>
<sequence>MTATRDKMNVTFEVLGINTVPHIDADQQGSTRRELQCSLFVAHSPLRARPFDSARLTLLGLLKSNINGMKTSKPFVSLAKSLHWSDFYPTTPCTETFKSRQQADVSFNLGAADKLNRTTLLPFSNVDIASEAISDHALSNRRHLKAQGRTQYTYEIIFYNRSKEVQTVRGPVSIDLPSAVHLLPARQDQLLSQPLRQPKGAKSRLKSLRANADQPFDMQLKLDEHNLGETVYDRPPTEKSSTISIPFSLDLAASDNMPTSVVELIHTGATCNVQAKWYIHRTVGNPSRTSTDGIAKSSAVSVKSAAAIPPLYDMTDASATNTKQIFSASSSIELELPRTALIPSLDIDGLSVRYELEISLAISGAAATDGPSLAETTFRMPVVLAAG</sequence>
<dbReference type="AlphaFoldDB" id="A0A0N1HNG7"/>
<proteinExistence type="predicted"/>
<name>A0A0N1HNG7_9EURO</name>
<keyword evidence="2" id="KW-1185">Reference proteome</keyword>
<protein>
    <recommendedName>
        <fullName evidence="3">Arrestin-like N-terminal domain-containing protein</fullName>
    </recommendedName>
</protein>
<organism evidence="1 2">
    <name type="scientific">Cyphellophora attinorum</name>
    <dbReference type="NCBI Taxonomy" id="1664694"/>
    <lineage>
        <taxon>Eukaryota</taxon>
        <taxon>Fungi</taxon>
        <taxon>Dikarya</taxon>
        <taxon>Ascomycota</taxon>
        <taxon>Pezizomycotina</taxon>
        <taxon>Eurotiomycetes</taxon>
        <taxon>Chaetothyriomycetidae</taxon>
        <taxon>Chaetothyriales</taxon>
        <taxon>Cyphellophoraceae</taxon>
        <taxon>Cyphellophora</taxon>
    </lineage>
</organism>
<dbReference type="RefSeq" id="XP_017999019.1">
    <property type="nucleotide sequence ID" value="XM_018144771.1"/>
</dbReference>
<gene>
    <name evidence="1" type="ORF">AB675_4619</name>
</gene>
<comment type="caution">
    <text evidence="1">The sequence shown here is derived from an EMBL/GenBank/DDBJ whole genome shotgun (WGS) entry which is preliminary data.</text>
</comment>
<reference evidence="1 2" key="1">
    <citation type="submission" date="2015-06" db="EMBL/GenBank/DDBJ databases">
        <title>Draft genome of the ant-associated black yeast Phialophora attae CBS 131958.</title>
        <authorList>
            <person name="Moreno L.F."/>
            <person name="Stielow B.J."/>
            <person name="de Hoog S."/>
            <person name="Vicente V.A."/>
            <person name="Weiss V.A."/>
            <person name="de Vries M."/>
            <person name="Cruz L.M."/>
            <person name="Souza E.M."/>
        </authorList>
    </citation>
    <scope>NUCLEOTIDE SEQUENCE [LARGE SCALE GENOMIC DNA]</scope>
    <source>
        <strain evidence="1 2">CBS 131958</strain>
    </source>
</reference>